<accession>A0ABZ3D2D5</accession>
<organism evidence="2 3">
    <name type="scientific">Nguyenibacter vanlangensis</name>
    <dbReference type="NCBI Taxonomy" id="1216886"/>
    <lineage>
        <taxon>Bacteria</taxon>
        <taxon>Pseudomonadati</taxon>
        <taxon>Pseudomonadota</taxon>
        <taxon>Alphaproteobacteria</taxon>
        <taxon>Acetobacterales</taxon>
        <taxon>Acetobacteraceae</taxon>
        <taxon>Nguyenibacter</taxon>
    </lineage>
</organism>
<gene>
    <name evidence="2" type="ORF">AAC691_16795</name>
</gene>
<reference evidence="2 3" key="1">
    <citation type="submission" date="2024-04" db="EMBL/GenBank/DDBJ databases">
        <title>Complete genome sequence of Nguyenibacter vanlangesis HBCM-1154, a strain capable of nitrogen fixation, IAA production, and phosphorus solubilization isolated from sugarcane soil.</title>
        <authorList>
            <person name="MY HANH P."/>
        </authorList>
    </citation>
    <scope>NUCLEOTIDE SEQUENCE [LARGE SCALE GENOMIC DNA]</scope>
    <source>
        <strain evidence="2 3">HBCM 1154</strain>
    </source>
</reference>
<proteinExistence type="predicted"/>
<dbReference type="EMBL" id="CP152276">
    <property type="protein sequence ID" value="XAE41918.1"/>
    <property type="molecule type" value="Genomic_DNA"/>
</dbReference>
<evidence type="ECO:0000313" key="3">
    <source>
        <dbReference type="Proteomes" id="UP001449795"/>
    </source>
</evidence>
<dbReference type="Proteomes" id="UP001449795">
    <property type="component" value="Chromosome"/>
</dbReference>
<evidence type="ECO:0000256" key="1">
    <source>
        <dbReference type="SAM" id="MobiDB-lite"/>
    </source>
</evidence>
<keyword evidence="3" id="KW-1185">Reference proteome</keyword>
<name>A0ABZ3D2D5_9PROT</name>
<protein>
    <submittedName>
        <fullName evidence="2">Uncharacterized protein</fullName>
    </submittedName>
</protein>
<sequence length="63" mass="6874">MKKTSRRSENGAPPKANSFIGRAGHGSMPCHIRTFYATEDAVRLVSMRLKVDNPAASVPCEMP</sequence>
<dbReference type="RefSeq" id="WP_342627739.1">
    <property type="nucleotide sequence ID" value="NZ_CP152276.1"/>
</dbReference>
<evidence type="ECO:0000313" key="2">
    <source>
        <dbReference type="EMBL" id="XAE41918.1"/>
    </source>
</evidence>
<feature type="region of interest" description="Disordered" evidence="1">
    <location>
        <begin position="1"/>
        <end position="26"/>
    </location>
</feature>